<evidence type="ECO:0000256" key="1">
    <source>
        <dbReference type="SAM" id="Phobius"/>
    </source>
</evidence>
<dbReference type="RefSeq" id="XP_009825518.1">
    <property type="nucleotide sequence ID" value="XM_009827216.1"/>
</dbReference>
<dbReference type="EMBL" id="KI913118">
    <property type="protein sequence ID" value="ETV85500.1"/>
    <property type="molecule type" value="Genomic_DNA"/>
</dbReference>
<reference evidence="2" key="1">
    <citation type="submission" date="2013-12" db="EMBL/GenBank/DDBJ databases">
        <title>The Genome Sequence of Aphanomyces astaci APO3.</title>
        <authorList>
            <consortium name="The Broad Institute Genomics Platform"/>
            <person name="Russ C."/>
            <person name="Tyler B."/>
            <person name="van West P."/>
            <person name="Dieguez-Uribeondo J."/>
            <person name="Young S.K."/>
            <person name="Zeng Q."/>
            <person name="Gargeya S."/>
            <person name="Fitzgerald M."/>
            <person name="Abouelleil A."/>
            <person name="Alvarado L."/>
            <person name="Chapman S.B."/>
            <person name="Gainer-Dewar J."/>
            <person name="Goldberg J."/>
            <person name="Griggs A."/>
            <person name="Gujja S."/>
            <person name="Hansen M."/>
            <person name="Howarth C."/>
            <person name="Imamovic A."/>
            <person name="Ireland A."/>
            <person name="Larimer J."/>
            <person name="McCowan C."/>
            <person name="Murphy C."/>
            <person name="Pearson M."/>
            <person name="Poon T.W."/>
            <person name="Priest M."/>
            <person name="Roberts A."/>
            <person name="Saif S."/>
            <person name="Shea T."/>
            <person name="Sykes S."/>
            <person name="Wortman J."/>
            <person name="Nusbaum C."/>
            <person name="Birren B."/>
        </authorList>
    </citation>
    <scope>NUCLEOTIDE SEQUENCE [LARGE SCALE GENOMIC DNA]</scope>
    <source>
        <strain evidence="2">APO3</strain>
    </source>
</reference>
<dbReference type="GeneID" id="20805218"/>
<keyword evidence="1" id="KW-0472">Membrane</keyword>
<name>W4H0G8_APHAT</name>
<accession>W4H0G8</accession>
<evidence type="ECO:0000313" key="2">
    <source>
        <dbReference type="EMBL" id="ETV85500.1"/>
    </source>
</evidence>
<organism evidence="2">
    <name type="scientific">Aphanomyces astaci</name>
    <name type="common">Crayfish plague agent</name>
    <dbReference type="NCBI Taxonomy" id="112090"/>
    <lineage>
        <taxon>Eukaryota</taxon>
        <taxon>Sar</taxon>
        <taxon>Stramenopiles</taxon>
        <taxon>Oomycota</taxon>
        <taxon>Saprolegniomycetes</taxon>
        <taxon>Saprolegniales</taxon>
        <taxon>Verrucalvaceae</taxon>
        <taxon>Aphanomyces</taxon>
    </lineage>
</organism>
<keyword evidence="1" id="KW-0812">Transmembrane</keyword>
<dbReference type="VEuPathDB" id="FungiDB:H257_03222"/>
<sequence length="138" mass="14531">MPCMGDEGDVGRLGCDGSWMAAGGLSYSLNVLRRLGVGGLFVALSVVVVVVVMTLLAWFWSNTDKHPMGVSFVADKKRIESAADVLLLGFLGFGGIVYCGYRRSTTNVGSSGLGSHRLDGGSMEHGAVAWEIVGKDMT</sequence>
<dbReference type="AlphaFoldDB" id="W4H0G8"/>
<gene>
    <name evidence="2" type="ORF">H257_03222</name>
</gene>
<feature type="transmembrane region" description="Helical" evidence="1">
    <location>
        <begin position="81"/>
        <end position="101"/>
    </location>
</feature>
<proteinExistence type="predicted"/>
<feature type="transmembrane region" description="Helical" evidence="1">
    <location>
        <begin position="35"/>
        <end position="61"/>
    </location>
</feature>
<protein>
    <submittedName>
        <fullName evidence="2">Uncharacterized protein</fullName>
    </submittedName>
</protein>
<keyword evidence="1" id="KW-1133">Transmembrane helix</keyword>